<evidence type="ECO:0000313" key="2">
    <source>
        <dbReference type="Proteomes" id="UP001054837"/>
    </source>
</evidence>
<sequence length="129" mass="14886">MPTGQNKILSRINEYSTEVHQALIQKKLKLVIQIKERVSIWQNHYNDPMIGHYGEGGTLQIANNKITTALEEIYQLKNQHGDWHSKLPVIRFSMNMDAWEIRDHSPAVFLKLGKVLRIVYEVFQGCGGK</sequence>
<dbReference type="EMBL" id="BPLQ01006366">
    <property type="protein sequence ID" value="GIY21950.1"/>
    <property type="molecule type" value="Genomic_DNA"/>
</dbReference>
<reference evidence="1 2" key="1">
    <citation type="submission" date="2021-06" db="EMBL/GenBank/DDBJ databases">
        <title>Caerostris darwini draft genome.</title>
        <authorList>
            <person name="Kono N."/>
            <person name="Arakawa K."/>
        </authorList>
    </citation>
    <scope>NUCLEOTIDE SEQUENCE [LARGE SCALE GENOMIC DNA]</scope>
</reference>
<accession>A0AAV4RNU4</accession>
<dbReference type="Proteomes" id="UP001054837">
    <property type="component" value="Unassembled WGS sequence"/>
</dbReference>
<gene>
    <name evidence="1" type="ORF">CDAR_262511</name>
</gene>
<name>A0AAV4RNU4_9ARAC</name>
<organism evidence="1 2">
    <name type="scientific">Caerostris darwini</name>
    <dbReference type="NCBI Taxonomy" id="1538125"/>
    <lineage>
        <taxon>Eukaryota</taxon>
        <taxon>Metazoa</taxon>
        <taxon>Ecdysozoa</taxon>
        <taxon>Arthropoda</taxon>
        <taxon>Chelicerata</taxon>
        <taxon>Arachnida</taxon>
        <taxon>Araneae</taxon>
        <taxon>Araneomorphae</taxon>
        <taxon>Entelegynae</taxon>
        <taxon>Araneoidea</taxon>
        <taxon>Araneidae</taxon>
        <taxon>Caerostris</taxon>
    </lineage>
</organism>
<dbReference type="AlphaFoldDB" id="A0AAV4RNU4"/>
<keyword evidence="2" id="KW-1185">Reference proteome</keyword>
<comment type="caution">
    <text evidence="1">The sequence shown here is derived from an EMBL/GenBank/DDBJ whole genome shotgun (WGS) entry which is preliminary data.</text>
</comment>
<protein>
    <submittedName>
        <fullName evidence="1">Uncharacterized protein</fullName>
    </submittedName>
</protein>
<proteinExistence type="predicted"/>
<evidence type="ECO:0000313" key="1">
    <source>
        <dbReference type="EMBL" id="GIY21950.1"/>
    </source>
</evidence>